<reference evidence="1 2" key="1">
    <citation type="submission" date="2009-11" db="EMBL/GenBank/DDBJ databases">
        <title>Annotation of Allomyces macrogynus ATCC 38327.</title>
        <authorList>
            <consortium name="The Broad Institute Genome Sequencing Platform"/>
            <person name="Russ C."/>
            <person name="Cuomo C."/>
            <person name="Burger G."/>
            <person name="Gray M.W."/>
            <person name="Holland P.W.H."/>
            <person name="King N."/>
            <person name="Lang F.B.F."/>
            <person name="Roger A.J."/>
            <person name="Ruiz-Trillo I."/>
            <person name="Young S.K."/>
            <person name="Zeng Q."/>
            <person name="Gargeya S."/>
            <person name="Fitzgerald M."/>
            <person name="Haas B."/>
            <person name="Abouelleil A."/>
            <person name="Alvarado L."/>
            <person name="Arachchi H.M."/>
            <person name="Berlin A."/>
            <person name="Chapman S.B."/>
            <person name="Gearin G."/>
            <person name="Goldberg J."/>
            <person name="Griggs A."/>
            <person name="Gujja S."/>
            <person name="Hansen M."/>
            <person name="Heiman D."/>
            <person name="Howarth C."/>
            <person name="Larimer J."/>
            <person name="Lui A."/>
            <person name="MacDonald P.J.P."/>
            <person name="McCowen C."/>
            <person name="Montmayeur A."/>
            <person name="Murphy C."/>
            <person name="Neiman D."/>
            <person name="Pearson M."/>
            <person name="Priest M."/>
            <person name="Roberts A."/>
            <person name="Saif S."/>
            <person name="Shea T."/>
            <person name="Sisk P."/>
            <person name="Stolte C."/>
            <person name="Sykes S."/>
            <person name="Wortman J."/>
            <person name="Nusbaum C."/>
            <person name="Birren B."/>
        </authorList>
    </citation>
    <scope>NUCLEOTIDE SEQUENCE [LARGE SCALE GENOMIC DNA]</scope>
    <source>
        <strain evidence="1 2">ATCC 38327</strain>
    </source>
</reference>
<evidence type="ECO:0000313" key="2">
    <source>
        <dbReference type="Proteomes" id="UP000054350"/>
    </source>
</evidence>
<dbReference type="Gene3D" id="3.80.10.10">
    <property type="entry name" value="Ribonuclease Inhibitor"/>
    <property type="match status" value="1"/>
</dbReference>
<gene>
    <name evidence="1" type="ORF">AMAG_04000</name>
</gene>
<dbReference type="EMBL" id="GG745333">
    <property type="protein sequence ID" value="KNE58426.1"/>
    <property type="molecule type" value="Genomic_DNA"/>
</dbReference>
<accession>A0A0L0S7L2</accession>
<dbReference type="VEuPathDB" id="FungiDB:AMAG_04000"/>
<dbReference type="Proteomes" id="UP000054350">
    <property type="component" value="Unassembled WGS sequence"/>
</dbReference>
<reference evidence="2" key="2">
    <citation type="submission" date="2009-11" db="EMBL/GenBank/DDBJ databases">
        <title>The Genome Sequence of Allomyces macrogynus strain ATCC 38327.</title>
        <authorList>
            <consortium name="The Broad Institute Genome Sequencing Platform"/>
            <person name="Russ C."/>
            <person name="Cuomo C."/>
            <person name="Shea T."/>
            <person name="Young S.K."/>
            <person name="Zeng Q."/>
            <person name="Koehrsen M."/>
            <person name="Haas B."/>
            <person name="Borodovsky M."/>
            <person name="Guigo R."/>
            <person name="Alvarado L."/>
            <person name="Berlin A."/>
            <person name="Borenstein D."/>
            <person name="Chen Z."/>
            <person name="Engels R."/>
            <person name="Freedman E."/>
            <person name="Gellesch M."/>
            <person name="Goldberg J."/>
            <person name="Griggs A."/>
            <person name="Gujja S."/>
            <person name="Heiman D."/>
            <person name="Hepburn T."/>
            <person name="Howarth C."/>
            <person name="Jen D."/>
            <person name="Larson L."/>
            <person name="Lewis B."/>
            <person name="Mehta T."/>
            <person name="Park D."/>
            <person name="Pearson M."/>
            <person name="Roberts A."/>
            <person name="Saif S."/>
            <person name="Shenoy N."/>
            <person name="Sisk P."/>
            <person name="Stolte C."/>
            <person name="Sykes S."/>
            <person name="Walk T."/>
            <person name="White J."/>
            <person name="Yandava C."/>
            <person name="Burger G."/>
            <person name="Gray M.W."/>
            <person name="Holland P.W.H."/>
            <person name="King N."/>
            <person name="Lang F.B.F."/>
            <person name="Roger A.J."/>
            <person name="Ruiz-Trillo I."/>
            <person name="Lander E."/>
            <person name="Nusbaum C."/>
        </authorList>
    </citation>
    <scope>NUCLEOTIDE SEQUENCE [LARGE SCALE GENOMIC DNA]</scope>
    <source>
        <strain evidence="2">ATCC 38327</strain>
    </source>
</reference>
<organism evidence="1 2">
    <name type="scientific">Allomyces macrogynus (strain ATCC 38327)</name>
    <name type="common">Allomyces javanicus var. macrogynus</name>
    <dbReference type="NCBI Taxonomy" id="578462"/>
    <lineage>
        <taxon>Eukaryota</taxon>
        <taxon>Fungi</taxon>
        <taxon>Fungi incertae sedis</taxon>
        <taxon>Blastocladiomycota</taxon>
        <taxon>Blastocladiomycetes</taxon>
        <taxon>Blastocladiales</taxon>
        <taxon>Blastocladiaceae</taxon>
        <taxon>Allomyces</taxon>
    </lineage>
</organism>
<evidence type="ECO:0008006" key="3">
    <source>
        <dbReference type="Google" id="ProtNLM"/>
    </source>
</evidence>
<dbReference type="InterPro" id="IPR032675">
    <property type="entry name" value="LRR_dom_sf"/>
</dbReference>
<name>A0A0L0S7L2_ALLM3</name>
<proteinExistence type="predicted"/>
<dbReference type="SUPFAM" id="SSF52047">
    <property type="entry name" value="RNI-like"/>
    <property type="match status" value="1"/>
</dbReference>
<evidence type="ECO:0000313" key="1">
    <source>
        <dbReference type="EMBL" id="KNE58426.1"/>
    </source>
</evidence>
<sequence>MLGSIESIGGVPPIVADLTVHLECVKALLRVEHAAAMSFTERLARILSASWVRHLHFDFDDDALNCLSDPMDPVQGEESVPTLLHATHLLLTRGLPAHGTLTSLTLRGLDMDSLPHPVQAQAGFVELPNMTPPAWPATLHHFELDLGCVAATLLSPILPSLSRHATALASLSLGTMDLRTTAPAIIASLSPSLRVFRLHTTPCPGSFASIHALVGALVQNCLHLHTLELAFGYAPHHADAELQAFARDTVPLLCGLRELWSVAMRCSVLHAYEACRAVLNALASAVPDLRTLDLAGHAMLDAGAVDALEPVLKRTRLKRLDVRWTKMDEAVRETLVKMKPGLQVLVEPV</sequence>
<dbReference type="AlphaFoldDB" id="A0A0L0S7L2"/>
<protein>
    <recommendedName>
        <fullName evidence="3">RNI-like protein</fullName>
    </recommendedName>
</protein>
<dbReference type="OrthoDB" id="5558323at2759"/>
<keyword evidence="2" id="KW-1185">Reference proteome</keyword>